<comment type="caution">
    <text evidence="1">The sequence shown here is derived from an EMBL/GenBank/DDBJ whole genome shotgun (WGS) entry which is preliminary data.</text>
</comment>
<proteinExistence type="predicted"/>
<dbReference type="EMBL" id="WKJO01000003">
    <property type="protein sequence ID" value="MRX23666.1"/>
    <property type="molecule type" value="Genomic_DNA"/>
</dbReference>
<dbReference type="RefSeq" id="WP_154326397.1">
    <property type="nucleotide sequence ID" value="NZ_WKJO01000003.1"/>
</dbReference>
<name>A0A6A8GKU6_9EURY</name>
<reference evidence="1 2" key="1">
    <citation type="submission" date="2019-11" db="EMBL/GenBank/DDBJ databases">
        <title>Whole genome sequence of Haloferax sp. MBLA0076.</title>
        <authorList>
            <person name="Seo M.-J."/>
            <person name="Cho E.-S."/>
        </authorList>
    </citation>
    <scope>NUCLEOTIDE SEQUENCE [LARGE SCALE GENOMIC DNA]</scope>
    <source>
        <strain evidence="1 2">MBLA0076</strain>
    </source>
</reference>
<protein>
    <submittedName>
        <fullName evidence="1">Uncharacterized protein</fullName>
    </submittedName>
</protein>
<organism evidence="1 2">
    <name type="scientific">Haloferax litoreum</name>
    <dbReference type="NCBI Taxonomy" id="2666140"/>
    <lineage>
        <taxon>Archaea</taxon>
        <taxon>Methanobacteriati</taxon>
        <taxon>Methanobacteriota</taxon>
        <taxon>Stenosarchaea group</taxon>
        <taxon>Halobacteria</taxon>
        <taxon>Halobacteriales</taxon>
        <taxon>Haloferacaceae</taxon>
        <taxon>Haloferax</taxon>
    </lineage>
</organism>
<keyword evidence="2" id="KW-1185">Reference proteome</keyword>
<sequence>MSRTDSPGIPTEELVTVPSSVYDNGERKDIVTSETVAKDDAISPDVVTERLENLGYV</sequence>
<dbReference type="Proteomes" id="UP000439022">
    <property type="component" value="Unassembled WGS sequence"/>
</dbReference>
<accession>A0A6A8GKU6</accession>
<evidence type="ECO:0000313" key="1">
    <source>
        <dbReference type="EMBL" id="MRX23666.1"/>
    </source>
</evidence>
<dbReference type="AlphaFoldDB" id="A0A6A8GKU6"/>
<gene>
    <name evidence="1" type="ORF">GJR96_17110</name>
</gene>
<evidence type="ECO:0000313" key="2">
    <source>
        <dbReference type="Proteomes" id="UP000439022"/>
    </source>
</evidence>